<dbReference type="EMBL" id="MCGE01000019">
    <property type="protein sequence ID" value="ORZ12216.1"/>
    <property type="molecule type" value="Genomic_DNA"/>
</dbReference>
<feature type="compositionally biased region" description="Basic and acidic residues" evidence="1">
    <location>
        <begin position="1"/>
        <end position="21"/>
    </location>
</feature>
<keyword evidence="2" id="KW-0812">Transmembrane</keyword>
<keyword evidence="5" id="KW-1185">Reference proteome</keyword>
<organism evidence="4 5">
    <name type="scientific">Absidia repens</name>
    <dbReference type="NCBI Taxonomy" id="90262"/>
    <lineage>
        <taxon>Eukaryota</taxon>
        <taxon>Fungi</taxon>
        <taxon>Fungi incertae sedis</taxon>
        <taxon>Mucoromycota</taxon>
        <taxon>Mucoromycotina</taxon>
        <taxon>Mucoromycetes</taxon>
        <taxon>Mucorales</taxon>
        <taxon>Cunninghamellaceae</taxon>
        <taxon>Absidia</taxon>
    </lineage>
</organism>
<name>A0A1X2I9A2_9FUNG</name>
<dbReference type="PROSITE" id="PS50181">
    <property type="entry name" value="FBOX"/>
    <property type="match status" value="1"/>
</dbReference>
<evidence type="ECO:0000256" key="2">
    <source>
        <dbReference type="SAM" id="Phobius"/>
    </source>
</evidence>
<dbReference type="Proteomes" id="UP000193560">
    <property type="component" value="Unassembled WGS sequence"/>
</dbReference>
<dbReference type="AlphaFoldDB" id="A0A1X2I9A2"/>
<dbReference type="SUPFAM" id="SSF81383">
    <property type="entry name" value="F-box domain"/>
    <property type="match status" value="1"/>
</dbReference>
<comment type="caution">
    <text evidence="4">The sequence shown here is derived from an EMBL/GenBank/DDBJ whole genome shotgun (WGS) entry which is preliminary data.</text>
</comment>
<dbReference type="InterPro" id="IPR036047">
    <property type="entry name" value="F-box-like_dom_sf"/>
</dbReference>
<keyword evidence="2" id="KW-0472">Membrane</keyword>
<sequence>MESQQKIERGKKRASDQEGSRNKKSSKNKARTSFASGTTVLSLPLNIWLIILKHLPLRHVLTLAQVSREFSTHIFDMPEFWIHVQSLARANNDVPSPKLPLAFQGLKCRQLVVNYMNTICDYCYTGTNYSVESDGYKAVLPVRISQDKKDSGSIRRRRYSVYLCGTCRILHFQQHPEPVYVDTRTVNLSRDEVANKYHLPRKDITYIFAKDNNINRRSDTYIRFFARATYGGDVGIDAEKQRAKSTTDRRKKKKQ</sequence>
<evidence type="ECO:0000313" key="4">
    <source>
        <dbReference type="EMBL" id="ORZ12216.1"/>
    </source>
</evidence>
<feature type="transmembrane region" description="Helical" evidence="2">
    <location>
        <begin position="33"/>
        <end position="51"/>
    </location>
</feature>
<protein>
    <recommendedName>
        <fullName evidence="3">F-box domain-containing protein</fullName>
    </recommendedName>
</protein>
<dbReference type="Pfam" id="PF00646">
    <property type="entry name" value="F-box"/>
    <property type="match status" value="1"/>
</dbReference>
<dbReference type="SMART" id="SM00256">
    <property type="entry name" value="FBOX"/>
    <property type="match status" value="1"/>
</dbReference>
<evidence type="ECO:0000256" key="1">
    <source>
        <dbReference type="SAM" id="MobiDB-lite"/>
    </source>
</evidence>
<evidence type="ECO:0000259" key="3">
    <source>
        <dbReference type="PROSITE" id="PS50181"/>
    </source>
</evidence>
<evidence type="ECO:0000313" key="5">
    <source>
        <dbReference type="Proteomes" id="UP000193560"/>
    </source>
</evidence>
<accession>A0A1X2I9A2</accession>
<proteinExistence type="predicted"/>
<feature type="region of interest" description="Disordered" evidence="1">
    <location>
        <begin position="1"/>
        <end position="31"/>
    </location>
</feature>
<dbReference type="CDD" id="cd09917">
    <property type="entry name" value="F-box_SF"/>
    <property type="match status" value="1"/>
</dbReference>
<reference evidence="4 5" key="1">
    <citation type="submission" date="2016-07" db="EMBL/GenBank/DDBJ databases">
        <title>Pervasive Adenine N6-methylation of Active Genes in Fungi.</title>
        <authorList>
            <consortium name="DOE Joint Genome Institute"/>
            <person name="Mondo S.J."/>
            <person name="Dannebaum R.O."/>
            <person name="Kuo R.C."/>
            <person name="Labutti K."/>
            <person name="Haridas S."/>
            <person name="Kuo A."/>
            <person name="Salamov A."/>
            <person name="Ahrendt S.R."/>
            <person name="Lipzen A."/>
            <person name="Sullivan W."/>
            <person name="Andreopoulos W.B."/>
            <person name="Clum A."/>
            <person name="Lindquist E."/>
            <person name="Daum C."/>
            <person name="Ramamoorthy G.K."/>
            <person name="Gryganskyi A."/>
            <person name="Culley D."/>
            <person name="Magnuson J.K."/>
            <person name="James T.Y."/>
            <person name="O'Malley M.A."/>
            <person name="Stajich J.E."/>
            <person name="Spatafora J.W."/>
            <person name="Visel A."/>
            <person name="Grigoriev I.V."/>
        </authorList>
    </citation>
    <scope>NUCLEOTIDE SEQUENCE [LARGE SCALE GENOMIC DNA]</scope>
    <source>
        <strain evidence="4 5">NRRL 1336</strain>
    </source>
</reference>
<gene>
    <name evidence="4" type="ORF">BCR42DRAFT_420227</name>
</gene>
<feature type="domain" description="F-box" evidence="3">
    <location>
        <begin position="37"/>
        <end position="84"/>
    </location>
</feature>
<keyword evidence="2" id="KW-1133">Transmembrane helix</keyword>
<dbReference type="InterPro" id="IPR001810">
    <property type="entry name" value="F-box_dom"/>
</dbReference>